<dbReference type="InterPro" id="IPR016032">
    <property type="entry name" value="Sig_transdc_resp-reg_C-effctor"/>
</dbReference>
<dbReference type="InterPro" id="IPR011006">
    <property type="entry name" value="CheY-like_superfamily"/>
</dbReference>
<dbReference type="PANTHER" id="PTHR43214">
    <property type="entry name" value="TWO-COMPONENT RESPONSE REGULATOR"/>
    <property type="match status" value="1"/>
</dbReference>
<feature type="modified residue" description="4-aspartylphosphate" evidence="6">
    <location>
        <position position="53"/>
    </location>
</feature>
<accession>A0ABW6JWE2</accession>
<keyword evidence="2 6" id="KW-0597">Phosphoprotein</keyword>
<dbReference type="PANTHER" id="PTHR43214:SF39">
    <property type="entry name" value="TRANSCRIPTIONAL REGULATORY PROTEIN DEGU"/>
    <property type="match status" value="1"/>
</dbReference>
<comment type="caution">
    <text evidence="9">The sequence shown here is derived from an EMBL/GenBank/DDBJ whole genome shotgun (WGS) entry which is preliminary data.</text>
</comment>
<feature type="domain" description="Response regulatory" evidence="8">
    <location>
        <begin position="3"/>
        <end position="118"/>
    </location>
</feature>
<evidence type="ECO:0000256" key="5">
    <source>
        <dbReference type="ARBA" id="ARBA00023163"/>
    </source>
</evidence>
<keyword evidence="5" id="KW-0804">Transcription</keyword>
<evidence type="ECO:0000256" key="4">
    <source>
        <dbReference type="ARBA" id="ARBA00023125"/>
    </source>
</evidence>
<name>A0ABW6JWE2_9BACI</name>
<dbReference type="PROSITE" id="PS50110">
    <property type="entry name" value="RESPONSE_REGULATORY"/>
    <property type="match status" value="1"/>
</dbReference>
<dbReference type="Gene3D" id="3.40.50.2300">
    <property type="match status" value="1"/>
</dbReference>
<reference evidence="9 10" key="1">
    <citation type="submission" date="2024-08" db="EMBL/GenBank/DDBJ databases">
        <title>Two novel Cytobacillus novel species.</title>
        <authorList>
            <person name="Liu G."/>
        </authorList>
    </citation>
    <scope>NUCLEOTIDE SEQUENCE [LARGE SCALE GENOMIC DNA]</scope>
    <source>
        <strain evidence="9 10">FJAT-53684</strain>
    </source>
</reference>
<evidence type="ECO:0000313" key="10">
    <source>
        <dbReference type="Proteomes" id="UP001601058"/>
    </source>
</evidence>
<keyword evidence="3" id="KW-0805">Transcription regulation</keyword>
<dbReference type="SUPFAM" id="SSF52172">
    <property type="entry name" value="CheY-like"/>
    <property type="match status" value="1"/>
</dbReference>
<dbReference type="SUPFAM" id="SSF46894">
    <property type="entry name" value="C-terminal effector domain of the bipartite response regulators"/>
    <property type="match status" value="1"/>
</dbReference>
<dbReference type="SMART" id="SM00448">
    <property type="entry name" value="REC"/>
    <property type="match status" value="1"/>
</dbReference>
<dbReference type="InterPro" id="IPR039420">
    <property type="entry name" value="WalR-like"/>
</dbReference>
<dbReference type="CDD" id="cd06170">
    <property type="entry name" value="LuxR_C_like"/>
    <property type="match status" value="1"/>
</dbReference>
<gene>
    <name evidence="9" type="ORF">ACFYKT_01690</name>
</gene>
<dbReference type="PROSITE" id="PS50043">
    <property type="entry name" value="HTH_LUXR_2"/>
    <property type="match status" value="1"/>
</dbReference>
<dbReference type="RefSeq" id="WP_389214506.1">
    <property type="nucleotide sequence ID" value="NZ_JBIACJ010000001.1"/>
</dbReference>
<evidence type="ECO:0000259" key="7">
    <source>
        <dbReference type="PROSITE" id="PS50043"/>
    </source>
</evidence>
<evidence type="ECO:0000256" key="6">
    <source>
        <dbReference type="PROSITE-ProRule" id="PRU00169"/>
    </source>
</evidence>
<dbReference type="InterPro" id="IPR001789">
    <property type="entry name" value="Sig_transdc_resp-reg_receiver"/>
</dbReference>
<comment type="subcellular location">
    <subcellularLocation>
        <location evidence="1">Cytoplasm</location>
    </subcellularLocation>
</comment>
<feature type="domain" description="HTH luxR-type" evidence="7">
    <location>
        <begin position="140"/>
        <end position="205"/>
    </location>
</feature>
<keyword evidence="10" id="KW-1185">Reference proteome</keyword>
<dbReference type="SMART" id="SM00421">
    <property type="entry name" value="HTH_LUXR"/>
    <property type="match status" value="1"/>
</dbReference>
<dbReference type="PROSITE" id="PS00622">
    <property type="entry name" value="HTH_LUXR_1"/>
    <property type="match status" value="1"/>
</dbReference>
<dbReference type="EMBL" id="JBIACJ010000001">
    <property type="protein sequence ID" value="MFE8695063.1"/>
    <property type="molecule type" value="Genomic_DNA"/>
</dbReference>
<evidence type="ECO:0000256" key="1">
    <source>
        <dbReference type="ARBA" id="ARBA00004496"/>
    </source>
</evidence>
<dbReference type="Pfam" id="PF00072">
    <property type="entry name" value="Response_reg"/>
    <property type="match status" value="1"/>
</dbReference>
<dbReference type="PRINTS" id="PR00038">
    <property type="entry name" value="HTHLUXR"/>
</dbReference>
<evidence type="ECO:0000256" key="2">
    <source>
        <dbReference type="ARBA" id="ARBA00022553"/>
    </source>
</evidence>
<protein>
    <submittedName>
        <fullName evidence="9">Response regulator</fullName>
    </submittedName>
</protein>
<organism evidence="9 10">
    <name type="scientific">Cytobacillus mangrovibacter</name>
    <dbReference type="NCBI Taxonomy" id="3299024"/>
    <lineage>
        <taxon>Bacteria</taxon>
        <taxon>Bacillati</taxon>
        <taxon>Bacillota</taxon>
        <taxon>Bacilli</taxon>
        <taxon>Bacillales</taxon>
        <taxon>Bacillaceae</taxon>
        <taxon>Cytobacillus</taxon>
    </lineage>
</organism>
<dbReference type="InterPro" id="IPR058245">
    <property type="entry name" value="NreC/VraR/RcsB-like_REC"/>
</dbReference>
<evidence type="ECO:0000313" key="9">
    <source>
        <dbReference type="EMBL" id="MFE8695063.1"/>
    </source>
</evidence>
<dbReference type="CDD" id="cd17535">
    <property type="entry name" value="REC_NarL-like"/>
    <property type="match status" value="1"/>
</dbReference>
<dbReference type="InterPro" id="IPR000792">
    <property type="entry name" value="Tscrpt_reg_LuxR_C"/>
</dbReference>
<proteinExistence type="predicted"/>
<evidence type="ECO:0000259" key="8">
    <source>
        <dbReference type="PROSITE" id="PS50110"/>
    </source>
</evidence>
<evidence type="ECO:0000256" key="3">
    <source>
        <dbReference type="ARBA" id="ARBA00023015"/>
    </source>
</evidence>
<dbReference type="Proteomes" id="UP001601058">
    <property type="component" value="Unassembled WGS sequence"/>
</dbReference>
<sequence length="208" mass="23855">MKKIFIADDHNIVREGLKLMFHTSRYEVIGEEENGELAFQKIMKNKPDVAILDLNMPGLDGIELTKRIKEYMQEIKVIILTIHTEEKFLIDAMMSGADGFVLKTISRTELFEGIESVLNGQKFIDPQLMQRAFFNVISGEWTKDSLLTVRELEILKLMAMGKTNKEISSELYLGSDTVKEYVTNIMKKLDCKNRTEAVATAIRKKIIF</sequence>
<keyword evidence="4" id="KW-0238">DNA-binding</keyword>
<dbReference type="Pfam" id="PF00196">
    <property type="entry name" value="GerE"/>
    <property type="match status" value="1"/>
</dbReference>